<dbReference type="EMBL" id="BPLR01005242">
    <property type="protein sequence ID" value="GIY00961.1"/>
    <property type="molecule type" value="Genomic_DNA"/>
</dbReference>
<keyword evidence="3" id="KW-1185">Reference proteome</keyword>
<name>A0AAV4PVN1_CAEEX</name>
<comment type="caution">
    <text evidence="2">The sequence shown here is derived from an EMBL/GenBank/DDBJ whole genome shotgun (WGS) entry which is preliminary data.</text>
</comment>
<gene>
    <name evidence="2" type="ORF">CEXT_606021</name>
</gene>
<feature type="signal peptide" evidence="1">
    <location>
        <begin position="1"/>
        <end position="16"/>
    </location>
</feature>
<sequence>MLARLMWASTITFAEGEAGVSVCEQTISVLLSVGTISENVCAAELLIRNQFGGFLPNRCSRFDTPFRSVPNRKYSCLCRNGHDKSAGQKVMLCEKNLSVSNATVKYVSTKWQYLIRLIAFQCRYGINGFL</sequence>
<organism evidence="2 3">
    <name type="scientific">Caerostris extrusa</name>
    <name type="common">Bark spider</name>
    <name type="synonym">Caerostris bankana</name>
    <dbReference type="NCBI Taxonomy" id="172846"/>
    <lineage>
        <taxon>Eukaryota</taxon>
        <taxon>Metazoa</taxon>
        <taxon>Ecdysozoa</taxon>
        <taxon>Arthropoda</taxon>
        <taxon>Chelicerata</taxon>
        <taxon>Arachnida</taxon>
        <taxon>Araneae</taxon>
        <taxon>Araneomorphae</taxon>
        <taxon>Entelegynae</taxon>
        <taxon>Araneoidea</taxon>
        <taxon>Araneidae</taxon>
        <taxon>Caerostris</taxon>
    </lineage>
</organism>
<feature type="chain" id="PRO_5043405525" description="Secreted protein" evidence="1">
    <location>
        <begin position="17"/>
        <end position="130"/>
    </location>
</feature>
<evidence type="ECO:0008006" key="4">
    <source>
        <dbReference type="Google" id="ProtNLM"/>
    </source>
</evidence>
<dbReference type="Proteomes" id="UP001054945">
    <property type="component" value="Unassembled WGS sequence"/>
</dbReference>
<evidence type="ECO:0000256" key="1">
    <source>
        <dbReference type="SAM" id="SignalP"/>
    </source>
</evidence>
<evidence type="ECO:0000313" key="3">
    <source>
        <dbReference type="Proteomes" id="UP001054945"/>
    </source>
</evidence>
<dbReference type="AlphaFoldDB" id="A0AAV4PVN1"/>
<evidence type="ECO:0000313" key="2">
    <source>
        <dbReference type="EMBL" id="GIY00961.1"/>
    </source>
</evidence>
<proteinExistence type="predicted"/>
<protein>
    <recommendedName>
        <fullName evidence="4">Secreted protein</fullName>
    </recommendedName>
</protein>
<reference evidence="2 3" key="1">
    <citation type="submission" date="2021-06" db="EMBL/GenBank/DDBJ databases">
        <title>Caerostris extrusa draft genome.</title>
        <authorList>
            <person name="Kono N."/>
            <person name="Arakawa K."/>
        </authorList>
    </citation>
    <scope>NUCLEOTIDE SEQUENCE [LARGE SCALE GENOMIC DNA]</scope>
</reference>
<keyword evidence="1" id="KW-0732">Signal</keyword>
<accession>A0AAV4PVN1</accession>